<feature type="compositionally biased region" description="Polar residues" evidence="1">
    <location>
        <begin position="261"/>
        <end position="277"/>
    </location>
</feature>
<feature type="region of interest" description="Disordered" evidence="1">
    <location>
        <begin position="762"/>
        <end position="793"/>
    </location>
</feature>
<feature type="compositionally biased region" description="Basic and acidic residues" evidence="1">
    <location>
        <begin position="187"/>
        <end position="202"/>
    </location>
</feature>
<feature type="compositionally biased region" description="Basic and acidic residues" evidence="1">
    <location>
        <begin position="457"/>
        <end position="470"/>
    </location>
</feature>
<evidence type="ECO:0000256" key="1">
    <source>
        <dbReference type="SAM" id="MobiDB-lite"/>
    </source>
</evidence>
<feature type="compositionally biased region" description="Polar residues" evidence="1">
    <location>
        <begin position="387"/>
        <end position="396"/>
    </location>
</feature>
<reference evidence="2" key="1">
    <citation type="submission" date="2022-01" db="EMBL/GenBank/DDBJ databases">
        <title>Genome Sequence Resource for Two Populations of Ditylenchus destructor, the Migratory Endoparasitic Phytonematode.</title>
        <authorList>
            <person name="Zhang H."/>
            <person name="Lin R."/>
            <person name="Xie B."/>
        </authorList>
    </citation>
    <scope>NUCLEOTIDE SEQUENCE</scope>
    <source>
        <strain evidence="2">BazhouSP</strain>
    </source>
</reference>
<feature type="compositionally biased region" description="Polar residues" evidence="1">
    <location>
        <begin position="160"/>
        <end position="174"/>
    </location>
</feature>
<accession>A0AAD4N590</accession>
<feature type="compositionally biased region" description="Polar residues" evidence="1">
    <location>
        <begin position="715"/>
        <end position="729"/>
    </location>
</feature>
<organism evidence="2 3">
    <name type="scientific">Ditylenchus destructor</name>
    <dbReference type="NCBI Taxonomy" id="166010"/>
    <lineage>
        <taxon>Eukaryota</taxon>
        <taxon>Metazoa</taxon>
        <taxon>Ecdysozoa</taxon>
        <taxon>Nematoda</taxon>
        <taxon>Chromadorea</taxon>
        <taxon>Rhabditida</taxon>
        <taxon>Tylenchina</taxon>
        <taxon>Tylenchomorpha</taxon>
        <taxon>Sphaerularioidea</taxon>
        <taxon>Anguinidae</taxon>
        <taxon>Anguininae</taxon>
        <taxon>Ditylenchus</taxon>
    </lineage>
</organism>
<dbReference type="Proteomes" id="UP001201812">
    <property type="component" value="Unassembled WGS sequence"/>
</dbReference>
<gene>
    <name evidence="2" type="ORF">DdX_09947</name>
</gene>
<feature type="compositionally biased region" description="Basic and acidic residues" evidence="1">
    <location>
        <begin position="349"/>
        <end position="364"/>
    </location>
</feature>
<name>A0AAD4N590_9BILA</name>
<dbReference type="EMBL" id="JAKKPZ010000020">
    <property type="protein sequence ID" value="KAI1711985.1"/>
    <property type="molecule type" value="Genomic_DNA"/>
</dbReference>
<sequence>MSHLVKFFKKKQEERSKNPQARGKSIVDAYSAANNKFADSVIETNCYVKLIFWLSTYSPNAYSSNAIFVERHIRRTMRKQSGRPSNNSPDHNRHHYDTTRDRKRHSSPAKAKSSSADVSEVPLPRSHHTNRSAPTKAAYESSPRHYPRRSSPKSSNRSSVLNQLTTEFSKSGISSYRDAGRTSQDFTQKRNRFERSQDRPLRETFGSSSFSRGSTDRYSKDDYTSNKSSRESSPKRYGGRTSPKTSGFLSDYQKRDRYHVRSSSDMSISPTRSQKSNNRTDGKNSVRILRKAINELSPDKPHRSSSPKRLSRFSNSDDFSSHDKNRNGSSNIDFRPNSGFKPNQFGRKWSPDKFIREPTPEKACRRPSINRYDPPNRHSHDGLPNTHVKSQRQTEGLTPEQASIGVPCSQSIKARTPTIGHRNLDTHLESSSRSYQASSPNYSTGEISHHRLFGRTPNRDTPEPPPDKRYRGSSANKPDQGFACRFIGAWTPNADHQEQPTKVIYSRPLKGKSPDAPLYSRLVGARTPNQNTYEPPPKTAMDLATPNTPSYQFSPNRTTGEWNSNQYGREPSLNDQIAEQTPNTFFGRTSFSGHIPEMVYDVNPGECTPNYATRETPQISIPIGVKPHNSTFPPAYFMDGYCFVRPPGTLAPNFSTNGILPIGSNPLNIPISGQSPGMPPFSCYTGGTTPNRDSYNPLPAQLMRAPTPDRPIYGTSPNRAPSGLPFTSTDRGRTPGKPIRGPSPNRPFTASNRMRVLQPLNCAPSGIPFTKSDRGTTPDKPIRGPSPNRPFTESNRMRVLQTRLSKLNFFGPKVEKHWKIVSEKASILETISAALEKKGTLLKEGRKLDEDILNISYGTK</sequence>
<feature type="compositionally biased region" description="Low complexity" evidence="1">
    <location>
        <begin position="204"/>
        <end position="213"/>
    </location>
</feature>
<proteinExistence type="predicted"/>
<feature type="region of interest" description="Disordered" evidence="1">
    <location>
        <begin position="77"/>
        <end position="478"/>
    </location>
</feature>
<feature type="compositionally biased region" description="Basic and acidic residues" evidence="1">
    <location>
        <begin position="771"/>
        <end position="782"/>
    </location>
</feature>
<comment type="caution">
    <text evidence="2">The sequence shown here is derived from an EMBL/GenBank/DDBJ whole genome shotgun (WGS) entry which is preliminary data.</text>
</comment>
<protein>
    <submittedName>
        <fullName evidence="2">Uncharacterized protein</fullName>
    </submittedName>
</protein>
<evidence type="ECO:0000313" key="3">
    <source>
        <dbReference type="Proteomes" id="UP001201812"/>
    </source>
</evidence>
<feature type="compositionally biased region" description="Basic and acidic residues" evidence="1">
    <location>
        <begin position="214"/>
        <end position="234"/>
    </location>
</feature>
<evidence type="ECO:0000313" key="2">
    <source>
        <dbReference type="EMBL" id="KAI1711985.1"/>
    </source>
</evidence>
<feature type="compositionally biased region" description="Polar residues" evidence="1">
    <location>
        <begin position="431"/>
        <end position="446"/>
    </location>
</feature>
<feature type="region of interest" description="Disordered" evidence="1">
    <location>
        <begin position="707"/>
        <end position="749"/>
    </location>
</feature>
<keyword evidence="3" id="KW-1185">Reference proteome</keyword>
<dbReference type="AlphaFoldDB" id="A0AAD4N590"/>